<dbReference type="GO" id="GO:0051287">
    <property type="term" value="F:NAD binding"/>
    <property type="evidence" value="ECO:0007669"/>
    <property type="project" value="InterPro"/>
</dbReference>
<dbReference type="InterPro" id="IPR036291">
    <property type="entry name" value="NAD(P)-bd_dom_sf"/>
</dbReference>
<proteinExistence type="predicted"/>
<dbReference type="Pfam" id="PF02826">
    <property type="entry name" value="2-Hacid_dh_C"/>
    <property type="match status" value="2"/>
</dbReference>
<dbReference type="PANTHER" id="PTHR43333">
    <property type="entry name" value="2-HACID_DH_C DOMAIN-CONTAINING PROTEIN"/>
    <property type="match status" value="1"/>
</dbReference>
<dbReference type="InterPro" id="IPR006140">
    <property type="entry name" value="D-isomer_DH_NAD-bd"/>
</dbReference>
<keyword evidence="2" id="KW-0520">NAD</keyword>
<dbReference type="GO" id="GO:0016491">
    <property type="term" value="F:oxidoreductase activity"/>
    <property type="evidence" value="ECO:0007669"/>
    <property type="project" value="UniProtKB-KW"/>
</dbReference>
<gene>
    <name evidence="4" type="ORF">A9Z42_0084120</name>
</gene>
<evidence type="ECO:0000313" key="4">
    <source>
        <dbReference type="EMBL" id="OTA07521.1"/>
    </source>
</evidence>
<keyword evidence="1" id="KW-0560">Oxidoreductase</keyword>
<comment type="caution">
    <text evidence="4">The sequence shown here is derived from an EMBL/GenBank/DDBJ whole genome shotgun (WGS) entry which is preliminary data.</text>
</comment>
<dbReference type="AlphaFoldDB" id="A0A2H3A6G3"/>
<evidence type="ECO:0000256" key="2">
    <source>
        <dbReference type="ARBA" id="ARBA00023027"/>
    </source>
</evidence>
<keyword evidence="5" id="KW-1185">Reference proteome</keyword>
<feature type="domain" description="D-isomer specific 2-hydroxyacid dehydrogenase NAD-binding" evidence="3">
    <location>
        <begin position="122"/>
        <end position="197"/>
    </location>
</feature>
<dbReference type="SUPFAM" id="SSF51735">
    <property type="entry name" value="NAD(P)-binding Rossmann-fold domains"/>
    <property type="match status" value="1"/>
</dbReference>
<organism evidence="4 5">
    <name type="scientific">Trichoderma parareesei</name>
    <name type="common">Filamentous fungus</name>
    <dbReference type="NCBI Taxonomy" id="858221"/>
    <lineage>
        <taxon>Eukaryota</taxon>
        <taxon>Fungi</taxon>
        <taxon>Dikarya</taxon>
        <taxon>Ascomycota</taxon>
        <taxon>Pezizomycotina</taxon>
        <taxon>Sordariomycetes</taxon>
        <taxon>Hypocreomycetidae</taxon>
        <taxon>Hypocreales</taxon>
        <taxon>Hypocreaceae</taxon>
        <taxon>Trichoderma</taxon>
    </lineage>
</organism>
<dbReference type="EMBL" id="LFMI01000779">
    <property type="protein sequence ID" value="OTA07521.1"/>
    <property type="molecule type" value="Genomic_DNA"/>
</dbReference>
<evidence type="ECO:0000259" key="3">
    <source>
        <dbReference type="Pfam" id="PF02826"/>
    </source>
</evidence>
<reference evidence="4 5" key="1">
    <citation type="journal article" date="2015" name="Genome Announc.">
        <title>Genome sequence and annotation of Trichoderma parareesei, the ancestor of the cellulase producer Trichoderma reesei.</title>
        <authorList>
            <person name="Yang D."/>
            <person name="Pomraning K."/>
            <person name="Kopchinskiy A."/>
            <person name="Karimi Aghcheh R."/>
            <person name="Atanasova L."/>
            <person name="Chenthamara K."/>
            <person name="Baker S.E."/>
            <person name="Zhang R."/>
            <person name="Shen Q."/>
            <person name="Freitag M."/>
            <person name="Kubicek C.P."/>
            <person name="Druzhinina I.S."/>
        </authorList>
    </citation>
    <scope>NUCLEOTIDE SEQUENCE [LARGE SCALE GENOMIC DNA]</scope>
    <source>
        <strain evidence="4 5">CBS 125925</strain>
    </source>
</reference>
<accession>A0A2H3A6G3</accession>
<evidence type="ECO:0000256" key="1">
    <source>
        <dbReference type="ARBA" id="ARBA00023002"/>
    </source>
</evidence>
<sequence length="356" mass="39631">MAITEKDKLLILFPSPLPPSFLDTLAKRFPQLRVHFEIASIGDPRTAPGETLPDEVWDGVTLASLFRPPRAERLKNVRFVQLGSAGWDSWLEHETFLNKDVAFCCTSGVHPPQIAEWAIGAWLTHSHYFTTFIKQAEREEWIKGSRGLDSTVTDSVGLRMGIMGYGSIGRQVARLANALGMEIYVQTANPRPTPESKKLHEYTVPGTGDPDGLFPAKWFSGSGPEAVNEFLNQDLDLIVFSLPMNSQTRRCIGAEQFKILGKKKKPFLINVARGPIVDTPALIEALEQGLLRGAALDVTDPEPLPQGHPLWKAPNVFITPHISWQSTKLTQRIADVMLQNLERLDKGEPLLNTIKR</sequence>
<dbReference type="Proteomes" id="UP000219286">
    <property type="component" value="Unassembled WGS sequence"/>
</dbReference>
<dbReference type="OrthoDB" id="298012at2759"/>
<protein>
    <submittedName>
        <fullName evidence="4">D-isomer-specific 2-hydroxy acid dehydrogenase</fullName>
    </submittedName>
</protein>
<dbReference type="CDD" id="cd12163">
    <property type="entry name" value="2-Hacid_dh_5"/>
    <property type="match status" value="1"/>
</dbReference>
<dbReference type="PANTHER" id="PTHR43333:SF1">
    <property type="entry name" value="D-ISOMER SPECIFIC 2-HYDROXYACID DEHYDROGENASE NAD-BINDING DOMAIN-CONTAINING PROTEIN"/>
    <property type="match status" value="1"/>
</dbReference>
<name>A0A2H3A6G3_TRIPA</name>
<feature type="domain" description="D-isomer specific 2-hydroxyacid dehydrogenase NAD-binding" evidence="3">
    <location>
        <begin position="233"/>
        <end position="323"/>
    </location>
</feature>
<evidence type="ECO:0000313" key="5">
    <source>
        <dbReference type="Proteomes" id="UP000219286"/>
    </source>
</evidence>
<dbReference type="Gene3D" id="3.40.50.720">
    <property type="entry name" value="NAD(P)-binding Rossmann-like Domain"/>
    <property type="match status" value="2"/>
</dbReference>